<dbReference type="AlphaFoldDB" id="A0A2A2JZT2"/>
<reference evidence="1 2" key="1">
    <citation type="journal article" date="2017" name="Curr. Biol.">
        <title>Genome architecture and evolution of a unichromosomal asexual nematode.</title>
        <authorList>
            <person name="Fradin H."/>
            <person name="Zegar C."/>
            <person name="Gutwein M."/>
            <person name="Lucas J."/>
            <person name="Kovtun M."/>
            <person name="Corcoran D."/>
            <person name="Baugh L.R."/>
            <person name="Kiontke K."/>
            <person name="Gunsalus K."/>
            <person name="Fitch D.H."/>
            <person name="Piano F."/>
        </authorList>
    </citation>
    <scope>NUCLEOTIDE SEQUENCE [LARGE SCALE GENOMIC DNA]</scope>
    <source>
        <strain evidence="1">PF1309</strain>
    </source>
</reference>
<name>A0A2A2JZT2_9BILA</name>
<dbReference type="Proteomes" id="UP000218231">
    <property type="component" value="Unassembled WGS sequence"/>
</dbReference>
<gene>
    <name evidence="1" type="ORF">WR25_04764</name>
</gene>
<evidence type="ECO:0000313" key="1">
    <source>
        <dbReference type="EMBL" id="PAV67286.1"/>
    </source>
</evidence>
<proteinExistence type="predicted"/>
<comment type="caution">
    <text evidence="1">The sequence shown here is derived from an EMBL/GenBank/DDBJ whole genome shotgun (WGS) entry which is preliminary data.</text>
</comment>
<keyword evidence="2" id="KW-1185">Reference proteome</keyword>
<protein>
    <submittedName>
        <fullName evidence="1">Uncharacterized protein</fullName>
    </submittedName>
</protein>
<accession>A0A2A2JZT2</accession>
<dbReference type="EMBL" id="LIAE01009963">
    <property type="protein sequence ID" value="PAV67286.1"/>
    <property type="molecule type" value="Genomic_DNA"/>
</dbReference>
<sequence length="158" mass="17837">MEFCIAILQKEPLPLESGLNRLLEGESVGLQKAIKSILKESNSLTEMCMMLWDIRLAFKQAKNARSLTKIIEHYAMKDENSSYPDWEKPKNVEWVYATVDEKGVVSDETFTLSIDLVDSSLTAEFISIMNGQNNYGENGEAISLVDTISKHVFTEKNP</sequence>
<organism evidence="1 2">
    <name type="scientific">Diploscapter pachys</name>
    <dbReference type="NCBI Taxonomy" id="2018661"/>
    <lineage>
        <taxon>Eukaryota</taxon>
        <taxon>Metazoa</taxon>
        <taxon>Ecdysozoa</taxon>
        <taxon>Nematoda</taxon>
        <taxon>Chromadorea</taxon>
        <taxon>Rhabditida</taxon>
        <taxon>Rhabditina</taxon>
        <taxon>Rhabditomorpha</taxon>
        <taxon>Rhabditoidea</taxon>
        <taxon>Rhabditidae</taxon>
        <taxon>Diploscapter</taxon>
    </lineage>
</organism>
<evidence type="ECO:0000313" key="2">
    <source>
        <dbReference type="Proteomes" id="UP000218231"/>
    </source>
</evidence>